<dbReference type="PANTHER" id="PTHR45947">
    <property type="entry name" value="SULFOQUINOVOSYL TRANSFERASE SQD2"/>
    <property type="match status" value="1"/>
</dbReference>
<evidence type="ECO:0000256" key="2">
    <source>
        <dbReference type="ARBA" id="ARBA00022679"/>
    </source>
</evidence>
<name>A0A087D336_9BIFI</name>
<comment type="caution">
    <text evidence="5">The sequence shown here is derived from an EMBL/GenBank/DDBJ whole genome shotgun (WGS) entry which is preliminary data.</text>
</comment>
<feature type="domain" description="Glycosyl transferase family 1" evidence="3">
    <location>
        <begin position="185"/>
        <end position="305"/>
    </location>
</feature>
<dbReference type="GO" id="GO:1901137">
    <property type="term" value="P:carbohydrate derivative biosynthetic process"/>
    <property type="evidence" value="ECO:0007669"/>
    <property type="project" value="UniProtKB-ARBA"/>
</dbReference>
<evidence type="ECO:0000313" key="5">
    <source>
        <dbReference type="EMBL" id="KFI89936.1"/>
    </source>
</evidence>
<organism evidence="5 6">
    <name type="scientific">Bifidobacterium scardovii</name>
    <dbReference type="NCBI Taxonomy" id="158787"/>
    <lineage>
        <taxon>Bacteria</taxon>
        <taxon>Bacillati</taxon>
        <taxon>Actinomycetota</taxon>
        <taxon>Actinomycetes</taxon>
        <taxon>Bifidobacteriales</taxon>
        <taxon>Bifidobacteriaceae</taxon>
        <taxon>Bifidobacterium</taxon>
    </lineage>
</organism>
<dbReference type="CDD" id="cd03812">
    <property type="entry name" value="GT4_CapH-like"/>
    <property type="match status" value="1"/>
</dbReference>
<gene>
    <name evidence="5" type="ORF">BSCA_0266</name>
</gene>
<evidence type="ECO:0000259" key="3">
    <source>
        <dbReference type="Pfam" id="PF00534"/>
    </source>
</evidence>
<evidence type="ECO:0000256" key="1">
    <source>
        <dbReference type="ARBA" id="ARBA00022676"/>
    </source>
</evidence>
<keyword evidence="2 5" id="KW-0808">Transferase</keyword>
<dbReference type="Pfam" id="PF13439">
    <property type="entry name" value="Glyco_transf_4"/>
    <property type="match status" value="1"/>
</dbReference>
<protein>
    <submittedName>
        <fullName evidence="5">Glycosyl transferase</fullName>
        <ecNumber evidence="5">2.4.1.250</ecNumber>
    </submittedName>
</protein>
<dbReference type="Pfam" id="PF00534">
    <property type="entry name" value="Glycos_transf_1"/>
    <property type="match status" value="1"/>
</dbReference>
<keyword evidence="6" id="KW-1185">Reference proteome</keyword>
<dbReference type="eggNOG" id="COG0438">
    <property type="taxonomic scope" value="Bacteria"/>
</dbReference>
<evidence type="ECO:0000313" key="6">
    <source>
        <dbReference type="Proteomes" id="UP000029033"/>
    </source>
</evidence>
<feature type="domain" description="Glycosyltransferase subfamily 4-like N-terminal" evidence="4">
    <location>
        <begin position="16"/>
        <end position="175"/>
    </location>
</feature>
<dbReference type="AlphaFoldDB" id="A0A087D336"/>
<reference evidence="5 6" key="1">
    <citation type="submission" date="2014-03" db="EMBL/GenBank/DDBJ databases">
        <title>Genomics of Bifidobacteria.</title>
        <authorList>
            <person name="Ventura M."/>
            <person name="Milani C."/>
            <person name="Lugli G.A."/>
        </authorList>
    </citation>
    <scope>NUCLEOTIDE SEQUENCE [LARGE SCALE GENOMIC DNA]</scope>
    <source>
        <strain evidence="5 6">LMG 21589</strain>
    </source>
</reference>
<proteinExistence type="predicted"/>
<accession>A0A087D336</accession>
<dbReference type="Gene3D" id="3.40.50.2000">
    <property type="entry name" value="Glycogen Phosphorylase B"/>
    <property type="match status" value="2"/>
</dbReference>
<evidence type="ECO:0000259" key="4">
    <source>
        <dbReference type="Pfam" id="PF13439"/>
    </source>
</evidence>
<dbReference type="InterPro" id="IPR028098">
    <property type="entry name" value="Glyco_trans_4-like_N"/>
</dbReference>
<dbReference type="InterPro" id="IPR050194">
    <property type="entry name" value="Glycosyltransferase_grp1"/>
</dbReference>
<dbReference type="SUPFAM" id="SSF53756">
    <property type="entry name" value="UDP-Glycosyltransferase/glycogen phosphorylase"/>
    <property type="match status" value="1"/>
</dbReference>
<dbReference type="Proteomes" id="UP000029033">
    <property type="component" value="Unassembled WGS sequence"/>
</dbReference>
<dbReference type="EMBL" id="JGZO01000034">
    <property type="protein sequence ID" value="KFI89936.1"/>
    <property type="molecule type" value="Genomic_DNA"/>
</dbReference>
<keyword evidence="1 5" id="KW-0328">Glycosyltransferase</keyword>
<dbReference type="GO" id="GO:0102710">
    <property type="term" value="F:D-inositol-3-phosphate glycosyltransferase activity"/>
    <property type="evidence" value="ECO:0007669"/>
    <property type="project" value="UniProtKB-EC"/>
</dbReference>
<dbReference type="PANTHER" id="PTHR45947:SF3">
    <property type="entry name" value="SULFOQUINOVOSYL TRANSFERASE SQD2"/>
    <property type="match status" value="1"/>
</dbReference>
<dbReference type="STRING" id="158787.BSCA_0266"/>
<sequence>MGPLRVAQVVGRMTGGGVEATVLNHYRHIDRSQVQFDFVVLEDSTVVPTDEITALGGRVFFVPTYKRLSQYLRECERLFREIRPVIVHSHVNALSVFPLMAAKHAAVPVRIAHSHSTSNPREYAKNAVKTVLKPFATVYPTHYAACAMHTARWLFGKKLADSGKVRIIHNAIDPNAFRFNKTVRDVVRKELGVQPNQLVIGQIGRLCFQKNPLFTLDVFSKLLRKRSDAVLVFIGDGEMREQVEARIHELGIENSVRLLGVRQDVSKFYQALDVLMFPSTYEGLGMVAVEAQAAGLPVLASSFVPQEVVLIPELVAFLSLRDSNGWVNALAAVSVSAEHSNEQTRICQSGYDISDSARELCDWYLTLAATIS</sequence>
<dbReference type="InterPro" id="IPR001296">
    <property type="entry name" value="Glyco_trans_1"/>
</dbReference>
<dbReference type="EC" id="2.4.1.250" evidence="5"/>